<evidence type="ECO:0000259" key="2">
    <source>
        <dbReference type="Pfam" id="PF21882"/>
    </source>
</evidence>
<dbReference type="AlphaFoldDB" id="A0A645B8X6"/>
<feature type="domain" description="Bacterial shufflon protein N-terminal" evidence="1">
    <location>
        <begin position="1"/>
        <end position="33"/>
    </location>
</feature>
<proteinExistence type="predicted"/>
<evidence type="ECO:0000313" key="3">
    <source>
        <dbReference type="EMBL" id="MPM61081.1"/>
    </source>
</evidence>
<dbReference type="EMBL" id="VSSQ01018142">
    <property type="protein sequence ID" value="MPM61081.1"/>
    <property type="molecule type" value="Genomic_DNA"/>
</dbReference>
<comment type="caution">
    <text evidence="3">The sequence shown here is derived from an EMBL/GenBank/DDBJ whole genome shotgun (WGS) entry which is preliminary data.</text>
</comment>
<dbReference type="Gene3D" id="2.60.40.3940">
    <property type="match status" value="1"/>
</dbReference>
<dbReference type="InterPro" id="IPR007001">
    <property type="entry name" value="Shufflon_N"/>
</dbReference>
<dbReference type="Pfam" id="PF04917">
    <property type="entry name" value="Shufflon_N"/>
    <property type="match status" value="1"/>
</dbReference>
<organism evidence="3">
    <name type="scientific">bioreactor metagenome</name>
    <dbReference type="NCBI Taxonomy" id="1076179"/>
    <lineage>
        <taxon>unclassified sequences</taxon>
        <taxon>metagenomes</taxon>
        <taxon>ecological metagenomes</taxon>
    </lineage>
</organism>
<dbReference type="Pfam" id="PF21882">
    <property type="entry name" value="Gp53-like_C"/>
    <property type="match status" value="1"/>
</dbReference>
<sequence>MQLDRINVAGIACYPNGQISRDANGGVLSCQSGVWKSGDMIVQLGKNGWSCNPRTGLIEQWGQGGALGNDGSRYESFPHYMTAAFSATVTSINMPKNGVRGGDMGAYNLSSSGMLVTNDDYPVEGYYWRVIGYSPTC</sequence>
<name>A0A645B8X6_9ZZZZ</name>
<protein>
    <submittedName>
        <fullName evidence="3">Uncharacterized protein</fullName>
    </submittedName>
</protein>
<gene>
    <name evidence="3" type="ORF">SDC9_107935</name>
</gene>
<dbReference type="InterPro" id="IPR054075">
    <property type="entry name" value="Gp53-like_C"/>
</dbReference>
<accession>A0A645B8X6</accession>
<reference evidence="3" key="1">
    <citation type="submission" date="2019-08" db="EMBL/GenBank/DDBJ databases">
        <authorList>
            <person name="Kucharzyk K."/>
            <person name="Murdoch R.W."/>
            <person name="Higgins S."/>
            <person name="Loffler F."/>
        </authorList>
    </citation>
    <scope>NUCLEOTIDE SEQUENCE</scope>
</reference>
<evidence type="ECO:0000259" key="1">
    <source>
        <dbReference type="Pfam" id="PF04917"/>
    </source>
</evidence>
<feature type="domain" description="Putative tail fiber protein gp53-like C-terminal" evidence="2">
    <location>
        <begin position="55"/>
        <end position="133"/>
    </location>
</feature>